<dbReference type="RefSeq" id="WP_266056198.1">
    <property type="nucleotide sequence ID" value="NZ_JAPFQN010000004.1"/>
</dbReference>
<dbReference type="Proteomes" id="UP001209885">
    <property type="component" value="Unassembled WGS sequence"/>
</dbReference>
<proteinExistence type="predicted"/>
<keyword evidence="2" id="KW-1185">Reference proteome</keyword>
<comment type="caution">
    <text evidence="1">The sequence shown here is derived from an EMBL/GenBank/DDBJ whole genome shotgun (WGS) entry which is preliminary data.</text>
</comment>
<organism evidence="1 2">
    <name type="scientific">Mangrovivirga halotolerans</name>
    <dbReference type="NCBI Taxonomy" id="2993936"/>
    <lineage>
        <taxon>Bacteria</taxon>
        <taxon>Pseudomonadati</taxon>
        <taxon>Bacteroidota</taxon>
        <taxon>Cytophagia</taxon>
        <taxon>Cytophagales</taxon>
        <taxon>Mangrovivirgaceae</taxon>
        <taxon>Mangrovivirga</taxon>
    </lineage>
</organism>
<protein>
    <submittedName>
        <fullName evidence="1">Uncharacterized protein</fullName>
    </submittedName>
</protein>
<sequence length="217" mass="25786">MKKYFEAILIFIIPFFSYGQFEIENDSLSSQLVFKEIEPPNLDSLKFEIRIWRCPSTLYKTFTQLTISNNNIWNYSRGFLDENGNVIEVPGLNFQPDLNDLWSTIDSLGIRTLPPLENIKLTIEKDNEFYTLSSEEYYKLLGTDGIGYQIELFNKNSTRTYFYLNPQKFTSYNRESQNKWRIDEFHRLIKIIDKVDSTLNNHEVIDKNIKKWVMDNN</sequence>
<dbReference type="EMBL" id="JAPFQN010000004">
    <property type="protein sequence ID" value="MCX2743786.1"/>
    <property type="molecule type" value="Genomic_DNA"/>
</dbReference>
<accession>A0ABT3RPR5</accession>
<evidence type="ECO:0000313" key="1">
    <source>
        <dbReference type="EMBL" id="MCX2743786.1"/>
    </source>
</evidence>
<evidence type="ECO:0000313" key="2">
    <source>
        <dbReference type="Proteomes" id="UP001209885"/>
    </source>
</evidence>
<gene>
    <name evidence="1" type="ORF">OO013_07915</name>
</gene>
<name>A0ABT3RPR5_9BACT</name>
<reference evidence="1 2" key="1">
    <citation type="submission" date="2022-11" db="EMBL/GenBank/DDBJ databases">
        <title>The characterization of three novel Bacteroidetes species and genomic analysis of their roles in tidal elemental geochemical cycles.</title>
        <authorList>
            <person name="Ma K."/>
        </authorList>
    </citation>
    <scope>NUCLEOTIDE SEQUENCE [LARGE SCALE GENOMIC DNA]</scope>
    <source>
        <strain evidence="1 2">M17</strain>
    </source>
</reference>